<dbReference type="PANTHER" id="PTHR40658:SF4">
    <property type="entry name" value="HYPOTHETICAL CYTOSOLIC PROTEIN"/>
    <property type="match status" value="1"/>
</dbReference>
<evidence type="ECO:0008006" key="3">
    <source>
        <dbReference type="Google" id="ProtNLM"/>
    </source>
</evidence>
<dbReference type="OrthoDB" id="9786621at2"/>
<evidence type="ECO:0000313" key="2">
    <source>
        <dbReference type="Proteomes" id="UP000398217"/>
    </source>
</evidence>
<protein>
    <recommendedName>
        <fullName evidence="3">ClbS/DfsB family four-helix bundle protein</fullName>
    </recommendedName>
</protein>
<dbReference type="Proteomes" id="UP000398217">
    <property type="component" value="Unassembled WGS sequence"/>
</dbReference>
<accession>A0A5M4B8N5</accession>
<dbReference type="AlphaFoldDB" id="A0A5M4B8N5"/>
<name>A0A5M4B8N5_9FLAO</name>
<dbReference type="RefSeq" id="WP_155284410.1">
    <property type="nucleotide sequence ID" value="NZ_BLBC01000006.1"/>
</dbReference>
<keyword evidence="2" id="KW-1185">Reference proteome</keyword>
<dbReference type="PANTHER" id="PTHR40658">
    <property type="match status" value="1"/>
</dbReference>
<sequence>MPRPQSKDELLFLAEENYQKLCLFIDGLSESQKEIDFPEGTLNRNVRDVIGHLYHWHLLFLTWYEVGMRGEKPAIPKEGYTFADTSRLNRDIWEESQSVPLETMQIRFEKSHHEVFAIIEKHTDVELFTRKMYRWTGSTSMGSYLVSATSSHYDWALKLLRKVFKKGKK</sequence>
<reference evidence="2" key="1">
    <citation type="journal article" date="2020" name="Int. J. Syst. Evol. Microbiol.">
        <title>Capnocytophaga felis sp. nov. isolated from the feline oral cavity.</title>
        <authorList>
            <person name="Suzuki M."/>
            <person name="Umeda K."/>
            <person name="Kimura M."/>
            <person name="Imaoka K."/>
            <person name="Morikawa S."/>
            <person name="Maeda K."/>
        </authorList>
    </citation>
    <scope>NUCLEOTIDE SEQUENCE [LARGE SCALE GENOMIC DNA]</scope>
    <source>
        <strain evidence="2">KC07070</strain>
    </source>
</reference>
<dbReference type="Gene3D" id="1.20.120.450">
    <property type="entry name" value="dinb family like domain"/>
    <property type="match status" value="1"/>
</dbReference>
<comment type="caution">
    <text evidence="1">The sequence shown here is derived from an EMBL/GenBank/DDBJ whole genome shotgun (WGS) entry which is preliminary data.</text>
</comment>
<gene>
    <name evidence="1" type="ORF">RCZ01_10420</name>
</gene>
<dbReference type="Pfam" id="PF08020">
    <property type="entry name" value="DUF1706"/>
    <property type="match status" value="1"/>
</dbReference>
<evidence type="ECO:0000313" key="1">
    <source>
        <dbReference type="EMBL" id="GET45740.1"/>
    </source>
</evidence>
<organism evidence="1 2">
    <name type="scientific">Capnocytophaga felis</name>
    <dbReference type="NCBI Taxonomy" id="2267611"/>
    <lineage>
        <taxon>Bacteria</taxon>
        <taxon>Pseudomonadati</taxon>
        <taxon>Bacteroidota</taxon>
        <taxon>Flavobacteriia</taxon>
        <taxon>Flavobacteriales</taxon>
        <taxon>Flavobacteriaceae</taxon>
        <taxon>Capnocytophaga</taxon>
    </lineage>
</organism>
<dbReference type="InterPro" id="IPR034660">
    <property type="entry name" value="DinB/YfiT-like"/>
</dbReference>
<dbReference type="PIRSF" id="PIRSF031551">
    <property type="entry name" value="DUF1706"/>
    <property type="match status" value="1"/>
</dbReference>
<dbReference type="InterPro" id="IPR012550">
    <property type="entry name" value="DUF1706"/>
</dbReference>
<proteinExistence type="predicted"/>
<dbReference type="SUPFAM" id="SSF109854">
    <property type="entry name" value="DinB/YfiT-like putative metalloenzymes"/>
    <property type="match status" value="1"/>
</dbReference>
<dbReference type="EMBL" id="BLBC01000006">
    <property type="protein sequence ID" value="GET45740.1"/>
    <property type="molecule type" value="Genomic_DNA"/>
</dbReference>